<organism evidence="2 3">
    <name type="scientific">Vanilla planifolia</name>
    <name type="common">Vanilla</name>
    <dbReference type="NCBI Taxonomy" id="51239"/>
    <lineage>
        <taxon>Eukaryota</taxon>
        <taxon>Viridiplantae</taxon>
        <taxon>Streptophyta</taxon>
        <taxon>Embryophyta</taxon>
        <taxon>Tracheophyta</taxon>
        <taxon>Spermatophyta</taxon>
        <taxon>Magnoliopsida</taxon>
        <taxon>Liliopsida</taxon>
        <taxon>Asparagales</taxon>
        <taxon>Orchidaceae</taxon>
        <taxon>Vanilloideae</taxon>
        <taxon>Vanilleae</taxon>
        <taxon>Vanilla</taxon>
    </lineage>
</organism>
<reference evidence="2 3" key="1">
    <citation type="journal article" date="2020" name="Nat. Food">
        <title>A phased Vanilla planifolia genome enables genetic improvement of flavour and production.</title>
        <authorList>
            <person name="Hasing T."/>
            <person name="Tang H."/>
            <person name="Brym M."/>
            <person name="Khazi F."/>
            <person name="Huang T."/>
            <person name="Chambers A.H."/>
        </authorList>
    </citation>
    <scope>NUCLEOTIDE SEQUENCE [LARGE SCALE GENOMIC DNA]</scope>
    <source>
        <tissue evidence="2">Leaf</tissue>
    </source>
</reference>
<evidence type="ECO:0000313" key="3">
    <source>
        <dbReference type="Proteomes" id="UP000636800"/>
    </source>
</evidence>
<sequence>MTKGTWNRTTKAVADAQPLSPRMNFTNAATSSGDEINRLMPPNVLSPSPQSRSGSFCICIEHERSTGPMSCSLSLSSDAWVPSSTAQGNEVHLAGSSNIAASPFQVVPSEPESWQEDHTLTFNFHGSGNQSQELHFSKVPYDSSIFEANEVL</sequence>
<dbReference type="AlphaFoldDB" id="A0A835QKV2"/>
<evidence type="ECO:0000313" key="2">
    <source>
        <dbReference type="EMBL" id="KAG0473413.1"/>
    </source>
</evidence>
<evidence type="ECO:0000256" key="1">
    <source>
        <dbReference type="SAM" id="MobiDB-lite"/>
    </source>
</evidence>
<accession>A0A835QKV2</accession>
<name>A0A835QKV2_VANPL</name>
<keyword evidence="3" id="KW-1185">Reference proteome</keyword>
<dbReference type="EMBL" id="JADCNL010000007">
    <property type="protein sequence ID" value="KAG0473413.1"/>
    <property type="molecule type" value="Genomic_DNA"/>
</dbReference>
<gene>
    <name evidence="2" type="ORF">HPP92_015270</name>
</gene>
<dbReference type="Proteomes" id="UP000636800">
    <property type="component" value="Chromosome 7"/>
</dbReference>
<feature type="region of interest" description="Disordered" evidence="1">
    <location>
        <begin position="32"/>
        <end position="51"/>
    </location>
</feature>
<comment type="caution">
    <text evidence="2">The sequence shown here is derived from an EMBL/GenBank/DDBJ whole genome shotgun (WGS) entry which is preliminary data.</text>
</comment>
<protein>
    <submittedName>
        <fullName evidence="2">Uncharacterized protein</fullName>
    </submittedName>
</protein>
<dbReference type="OrthoDB" id="5547497at2759"/>
<proteinExistence type="predicted"/>